<protein>
    <submittedName>
        <fullName evidence="2">Uncharacterized protein</fullName>
    </submittedName>
</protein>
<feature type="compositionally biased region" description="Basic residues" evidence="1">
    <location>
        <begin position="300"/>
        <end position="312"/>
    </location>
</feature>
<feature type="region of interest" description="Disordered" evidence="1">
    <location>
        <begin position="1"/>
        <end position="368"/>
    </location>
</feature>
<dbReference type="EMBL" id="JAUEPO010000002">
    <property type="protein sequence ID" value="KAK3333528.1"/>
    <property type="molecule type" value="Genomic_DNA"/>
</dbReference>
<feature type="compositionally biased region" description="Basic and acidic residues" evidence="1">
    <location>
        <begin position="246"/>
        <end position="258"/>
    </location>
</feature>
<dbReference type="AlphaFoldDB" id="A0AAE0MJ34"/>
<reference evidence="2" key="1">
    <citation type="journal article" date="2023" name="Mol. Phylogenet. Evol.">
        <title>Genome-scale phylogeny and comparative genomics of the fungal order Sordariales.</title>
        <authorList>
            <person name="Hensen N."/>
            <person name="Bonometti L."/>
            <person name="Westerberg I."/>
            <person name="Brannstrom I.O."/>
            <person name="Guillou S."/>
            <person name="Cros-Aarteil S."/>
            <person name="Calhoun S."/>
            <person name="Haridas S."/>
            <person name="Kuo A."/>
            <person name="Mondo S."/>
            <person name="Pangilinan J."/>
            <person name="Riley R."/>
            <person name="LaButti K."/>
            <person name="Andreopoulos B."/>
            <person name="Lipzen A."/>
            <person name="Chen C."/>
            <person name="Yan M."/>
            <person name="Daum C."/>
            <person name="Ng V."/>
            <person name="Clum A."/>
            <person name="Steindorff A."/>
            <person name="Ohm R.A."/>
            <person name="Martin F."/>
            <person name="Silar P."/>
            <person name="Natvig D.O."/>
            <person name="Lalanne C."/>
            <person name="Gautier V."/>
            <person name="Ament-Velasquez S.L."/>
            <person name="Kruys A."/>
            <person name="Hutchinson M.I."/>
            <person name="Powell A.J."/>
            <person name="Barry K."/>
            <person name="Miller A.N."/>
            <person name="Grigoriev I.V."/>
            <person name="Debuchy R."/>
            <person name="Gladieux P."/>
            <person name="Hiltunen Thoren M."/>
            <person name="Johannesson H."/>
        </authorList>
    </citation>
    <scope>NUCLEOTIDE SEQUENCE</scope>
    <source>
        <strain evidence="2">SMH4131-1</strain>
    </source>
</reference>
<dbReference type="Proteomes" id="UP001286456">
    <property type="component" value="Unassembled WGS sequence"/>
</dbReference>
<evidence type="ECO:0000313" key="3">
    <source>
        <dbReference type="Proteomes" id="UP001286456"/>
    </source>
</evidence>
<accession>A0AAE0MJ34</accession>
<feature type="compositionally biased region" description="Basic and acidic residues" evidence="1">
    <location>
        <begin position="315"/>
        <end position="331"/>
    </location>
</feature>
<reference evidence="2" key="2">
    <citation type="submission" date="2023-06" db="EMBL/GenBank/DDBJ databases">
        <authorList>
            <consortium name="Lawrence Berkeley National Laboratory"/>
            <person name="Haridas S."/>
            <person name="Hensen N."/>
            <person name="Bonometti L."/>
            <person name="Westerberg I."/>
            <person name="Brannstrom I.O."/>
            <person name="Guillou S."/>
            <person name="Cros-Aarteil S."/>
            <person name="Calhoun S."/>
            <person name="Kuo A."/>
            <person name="Mondo S."/>
            <person name="Pangilinan J."/>
            <person name="Riley R."/>
            <person name="Labutti K."/>
            <person name="Andreopoulos B."/>
            <person name="Lipzen A."/>
            <person name="Chen C."/>
            <person name="Yanf M."/>
            <person name="Daum C."/>
            <person name="Ng V."/>
            <person name="Clum A."/>
            <person name="Steindorff A."/>
            <person name="Ohm R."/>
            <person name="Martin F."/>
            <person name="Silar P."/>
            <person name="Natvig D."/>
            <person name="Lalanne C."/>
            <person name="Gautier V."/>
            <person name="Ament-Velasquez S.L."/>
            <person name="Kruys A."/>
            <person name="Hutchinson M.I."/>
            <person name="Powell A.J."/>
            <person name="Barry K."/>
            <person name="Miller A.N."/>
            <person name="Grigoriev I.V."/>
            <person name="Debuchy R."/>
            <person name="Gladieux P."/>
            <person name="Thoren M.H."/>
            <person name="Johannesson H."/>
        </authorList>
    </citation>
    <scope>NUCLEOTIDE SEQUENCE</scope>
    <source>
        <strain evidence="2">SMH4131-1</strain>
    </source>
</reference>
<name>A0AAE0MJ34_9PEZI</name>
<feature type="compositionally biased region" description="Polar residues" evidence="1">
    <location>
        <begin position="259"/>
        <end position="270"/>
    </location>
</feature>
<feature type="compositionally biased region" description="Basic and acidic residues" evidence="1">
    <location>
        <begin position="285"/>
        <end position="298"/>
    </location>
</feature>
<feature type="compositionally biased region" description="Low complexity" evidence="1">
    <location>
        <begin position="106"/>
        <end position="124"/>
    </location>
</feature>
<feature type="compositionally biased region" description="Low complexity" evidence="1">
    <location>
        <begin position="44"/>
        <end position="54"/>
    </location>
</feature>
<evidence type="ECO:0000313" key="2">
    <source>
        <dbReference type="EMBL" id="KAK3333528.1"/>
    </source>
</evidence>
<feature type="compositionally biased region" description="Polar residues" evidence="1">
    <location>
        <begin position="182"/>
        <end position="203"/>
    </location>
</feature>
<feature type="compositionally biased region" description="Basic and acidic residues" evidence="1">
    <location>
        <begin position="125"/>
        <end position="134"/>
    </location>
</feature>
<proteinExistence type="predicted"/>
<gene>
    <name evidence="2" type="ORF">B0T19DRAFT_440283</name>
</gene>
<comment type="caution">
    <text evidence="2">The sequence shown here is derived from an EMBL/GenBank/DDBJ whole genome shotgun (WGS) entry which is preliminary data.</text>
</comment>
<sequence>MDALRRSISSPLPRHRRMRVNREESRNLQSSGKGSSDPQPPSQPQSQSQSQSQSKPEDRSQRGVEFGAAIPAQVSRSRSHRDADSATPQGSSGVRPREKAQAPVEAAPTKNTADPAPAANNAPHAAHEGEKESFSRAQEVRSSISLERERRRSRAQSGEPRGGTSNHQTAHAENPNDPTPTHPRQSPSGTSTVRPRAHSNASTIRYRPFSDIATARPEPLLLKPMPGDPRYLPPSRRQNDQVDGAGDSHSRAARHDSNIAHNDTQPPTENSSRRERSGSSQQNYREWRAQRPHHDTHAGHSGRSRARPRSTSRQRGQEQRGRRPQSDSDERRRHRSLEGSSSNREYRQPRVDDADESSELSKLIGGIR</sequence>
<evidence type="ECO:0000256" key="1">
    <source>
        <dbReference type="SAM" id="MobiDB-lite"/>
    </source>
</evidence>
<organism evidence="2 3">
    <name type="scientific">Cercophora scortea</name>
    <dbReference type="NCBI Taxonomy" id="314031"/>
    <lineage>
        <taxon>Eukaryota</taxon>
        <taxon>Fungi</taxon>
        <taxon>Dikarya</taxon>
        <taxon>Ascomycota</taxon>
        <taxon>Pezizomycotina</taxon>
        <taxon>Sordariomycetes</taxon>
        <taxon>Sordariomycetidae</taxon>
        <taxon>Sordariales</taxon>
        <taxon>Lasiosphaeriaceae</taxon>
        <taxon>Cercophora</taxon>
    </lineage>
</organism>
<keyword evidence="3" id="KW-1185">Reference proteome</keyword>